<feature type="compositionally biased region" description="Polar residues" evidence="1">
    <location>
        <begin position="1"/>
        <end position="11"/>
    </location>
</feature>
<dbReference type="Proteomes" id="UP001642405">
    <property type="component" value="Unassembled WGS sequence"/>
</dbReference>
<reference evidence="2 3" key="1">
    <citation type="submission" date="2024-01" db="EMBL/GenBank/DDBJ databases">
        <authorList>
            <person name="Allen C."/>
            <person name="Tagirdzhanova G."/>
        </authorList>
    </citation>
    <scope>NUCLEOTIDE SEQUENCE [LARGE SCALE GENOMIC DNA]</scope>
</reference>
<name>A0ABP0BSU0_9PEZI</name>
<sequence length="320" mass="34418">MGTAEEANTQPHGEADDEAPPSYPFAQAEPPAYDAGEGPAERPLWVSSMLLPLSPVDDVDTGGTVRFAPDDVLPPVVLVLDGQAIYSANASSDARANSSTAIAHPHLYEVNRGITSRTAATYTVEFARMEPRSKTPVPRSRHIYNLHHPPPTVMRTSNSAVPYDGCFIEPAAAPTRKRGPLGLKRRGIARVGSVSTALVDHWTVLPVDLHGWAELGHPPFVADAAALWDVRQVSGGAVKWVDGACKDVAMEFDGGDEVPAVAVADKGKNELPRLIVTASLRREDLDALVALWCCRVWEKSIHAHRGKAVKTRLLPSVMQA</sequence>
<evidence type="ECO:0000256" key="1">
    <source>
        <dbReference type="SAM" id="MobiDB-lite"/>
    </source>
</evidence>
<keyword evidence="3" id="KW-1185">Reference proteome</keyword>
<comment type="caution">
    <text evidence="2">The sequence shown here is derived from an EMBL/GenBank/DDBJ whole genome shotgun (WGS) entry which is preliminary data.</text>
</comment>
<protein>
    <submittedName>
        <fullName evidence="2">Uncharacterized protein</fullName>
    </submittedName>
</protein>
<evidence type="ECO:0000313" key="2">
    <source>
        <dbReference type="EMBL" id="CAK7222141.1"/>
    </source>
</evidence>
<evidence type="ECO:0000313" key="3">
    <source>
        <dbReference type="Proteomes" id="UP001642405"/>
    </source>
</evidence>
<organism evidence="2 3">
    <name type="scientific">Sporothrix curviconia</name>
    <dbReference type="NCBI Taxonomy" id="1260050"/>
    <lineage>
        <taxon>Eukaryota</taxon>
        <taxon>Fungi</taxon>
        <taxon>Dikarya</taxon>
        <taxon>Ascomycota</taxon>
        <taxon>Pezizomycotina</taxon>
        <taxon>Sordariomycetes</taxon>
        <taxon>Sordariomycetidae</taxon>
        <taxon>Ophiostomatales</taxon>
        <taxon>Ophiostomataceae</taxon>
        <taxon>Sporothrix</taxon>
    </lineage>
</organism>
<dbReference type="EMBL" id="CAWUHB010000024">
    <property type="protein sequence ID" value="CAK7222141.1"/>
    <property type="molecule type" value="Genomic_DNA"/>
</dbReference>
<gene>
    <name evidence="2" type="ORF">SCUCBS95973_004740</name>
</gene>
<feature type="region of interest" description="Disordered" evidence="1">
    <location>
        <begin position="1"/>
        <end position="40"/>
    </location>
</feature>
<proteinExistence type="predicted"/>
<accession>A0ABP0BSU0</accession>